<protein>
    <recommendedName>
        <fullName evidence="4">SGNH hydrolase-type esterase domain-containing protein</fullName>
    </recommendedName>
</protein>
<dbReference type="AlphaFoldDB" id="A0A1Y2B1X3"/>
<gene>
    <name evidence="2" type="ORF">BCR39DRAFT_467998</name>
</gene>
<accession>A0A1Y2B1X3</accession>
<keyword evidence="3" id="KW-1185">Reference proteome</keyword>
<feature type="region of interest" description="Disordered" evidence="1">
    <location>
        <begin position="259"/>
        <end position="278"/>
    </location>
</feature>
<reference evidence="2 3" key="1">
    <citation type="submission" date="2016-07" db="EMBL/GenBank/DDBJ databases">
        <title>Pervasive Adenine N6-methylation of Active Genes in Fungi.</title>
        <authorList>
            <consortium name="DOE Joint Genome Institute"/>
            <person name="Mondo S.J."/>
            <person name="Dannebaum R.O."/>
            <person name="Kuo R.C."/>
            <person name="Labutti K."/>
            <person name="Haridas S."/>
            <person name="Kuo A."/>
            <person name="Salamov A."/>
            <person name="Ahrendt S.R."/>
            <person name="Lipzen A."/>
            <person name="Sullivan W."/>
            <person name="Andreopoulos W.B."/>
            <person name="Clum A."/>
            <person name="Lindquist E."/>
            <person name="Daum C."/>
            <person name="Ramamoorthy G.K."/>
            <person name="Gryganskyi A."/>
            <person name="Culley D."/>
            <person name="Magnuson J.K."/>
            <person name="James T.Y."/>
            <person name="O'Malley M.A."/>
            <person name="Stajich J.E."/>
            <person name="Spatafora J.W."/>
            <person name="Visel A."/>
            <person name="Grigoriev I.V."/>
        </authorList>
    </citation>
    <scope>NUCLEOTIDE SEQUENCE [LARGE SCALE GENOMIC DNA]</scope>
    <source>
        <strain evidence="2 3">68-887.2</strain>
    </source>
</reference>
<dbReference type="OrthoDB" id="2588793at2759"/>
<dbReference type="STRING" id="71784.A0A1Y2B1X3"/>
<sequence length="353" mass="41135">THSCNPYDQLGHLSISPSEPFSNRWIPYRVDCQPPALMASLVREAWAIQPPDAKTLSNRREWEDVSWATNRTVVLIGDSLGRENVGFFCQLLGEQLFEINYQHPWHPSGVVNKLRKRQPSHHSHACYIPSIDFLVIQVFTFGLDVDGYWSGREPLSKPYPYESRMAELARPYVDAARGVEAEPDLVYLASAMWDLAKWREDDGRAGQDAESGLDTERLEWYRTRVRDVLLTAREVFPSSPLAWLTNHYQNKCNKLAWRDDRSRGRQSDEREHQQRPFHRLNRLAQMNQAARSAYEKDHLGAGVDTNMWGEIMIGQEKWQRDDLHHLMFPGGYVWADILLYDLKAAVEERTRWW</sequence>
<proteinExistence type="predicted"/>
<organism evidence="2 3">
    <name type="scientific">Naematelia encephala</name>
    <dbReference type="NCBI Taxonomy" id="71784"/>
    <lineage>
        <taxon>Eukaryota</taxon>
        <taxon>Fungi</taxon>
        <taxon>Dikarya</taxon>
        <taxon>Basidiomycota</taxon>
        <taxon>Agaricomycotina</taxon>
        <taxon>Tremellomycetes</taxon>
        <taxon>Tremellales</taxon>
        <taxon>Naemateliaceae</taxon>
        <taxon>Naematelia</taxon>
    </lineage>
</organism>
<feature type="non-terminal residue" evidence="2">
    <location>
        <position position="1"/>
    </location>
</feature>
<evidence type="ECO:0000256" key="1">
    <source>
        <dbReference type="SAM" id="MobiDB-lite"/>
    </source>
</evidence>
<dbReference type="EMBL" id="MCFC01000029">
    <property type="protein sequence ID" value="ORY28821.1"/>
    <property type="molecule type" value="Genomic_DNA"/>
</dbReference>
<feature type="compositionally biased region" description="Basic and acidic residues" evidence="1">
    <location>
        <begin position="259"/>
        <end position="274"/>
    </location>
</feature>
<evidence type="ECO:0000313" key="3">
    <source>
        <dbReference type="Proteomes" id="UP000193986"/>
    </source>
</evidence>
<evidence type="ECO:0000313" key="2">
    <source>
        <dbReference type="EMBL" id="ORY28821.1"/>
    </source>
</evidence>
<name>A0A1Y2B1X3_9TREE</name>
<comment type="caution">
    <text evidence="2">The sequence shown here is derived from an EMBL/GenBank/DDBJ whole genome shotgun (WGS) entry which is preliminary data.</text>
</comment>
<evidence type="ECO:0008006" key="4">
    <source>
        <dbReference type="Google" id="ProtNLM"/>
    </source>
</evidence>
<dbReference type="Proteomes" id="UP000193986">
    <property type="component" value="Unassembled WGS sequence"/>
</dbReference>
<dbReference type="InParanoid" id="A0A1Y2B1X3"/>